<evidence type="ECO:0000313" key="2">
    <source>
        <dbReference type="EMBL" id="AGO48569.1"/>
    </source>
</evidence>
<dbReference type="GeneID" id="16797204"/>
<reference evidence="3" key="2">
    <citation type="submission" date="2013-03" db="EMBL/GenBank/DDBJ databases">
        <title>The Cellulophaga phages: a novel, diverse, and globally ubiquitous model system.</title>
        <authorList>
            <person name="Holmfeldt K."/>
            <person name="Solonenko N."/>
            <person name="Shah M."/>
            <person name="Corrier K."/>
            <person name="Riemann L."/>
            <person name="VerBerkmoes N.C."/>
            <person name="Sullivan M.B."/>
        </authorList>
    </citation>
    <scope>NUCLEOTIDE SEQUENCE [LARGE SCALE GENOMIC DNA]</scope>
</reference>
<keyword evidence="1" id="KW-1133">Transmembrane helix</keyword>
<reference evidence="2 3" key="1">
    <citation type="journal article" date="2013" name="Proc. Natl. Acad. Sci. U.S.A.">
        <title>Twelve previously unknown phage genera are ubiquitous in global oceans.</title>
        <authorList>
            <person name="Holmfeldt K."/>
            <person name="Solonenko N."/>
            <person name="Shah M."/>
            <person name="Corrier K."/>
            <person name="Riemann L."/>
            <person name="Verberkmoes N.C."/>
            <person name="Sullivan M.B."/>
        </authorList>
    </citation>
    <scope>NUCLEOTIDE SEQUENCE [LARGE SCALE GENOMIC DNA]</scope>
    <source>
        <strain evidence="2">Phi18:3</strain>
    </source>
</reference>
<dbReference type="Proteomes" id="UP000014728">
    <property type="component" value="Segment"/>
</dbReference>
<keyword evidence="1" id="KW-0812">Transmembrane</keyword>
<organism evidence="2 3">
    <name type="scientific">Cellulophaga phage phi18:3</name>
    <dbReference type="NCBI Taxonomy" id="1327983"/>
    <lineage>
        <taxon>Viruses</taxon>
        <taxon>Duplodnaviria</taxon>
        <taxon>Heunggongvirae</taxon>
        <taxon>Uroviricota</taxon>
        <taxon>Caudoviricetes</taxon>
        <taxon>Pachyviridae</taxon>
        <taxon>Baltivirus</taxon>
        <taxon>Baltivirus phi18tres</taxon>
    </lineage>
</organism>
<name>R9ZZ05_9CAUD</name>
<accession>R9ZZ05</accession>
<evidence type="ECO:0000256" key="1">
    <source>
        <dbReference type="SAM" id="Phobius"/>
    </source>
</evidence>
<gene>
    <name evidence="2" type="ORF">Phi18:3_gp057</name>
</gene>
<keyword evidence="1" id="KW-0472">Membrane</keyword>
<sequence length="38" mass="4546">MHFDMYPVRFLTFCMLLICGFWIVLIVRTPTKGTSFPY</sequence>
<feature type="transmembrane region" description="Helical" evidence="1">
    <location>
        <begin position="6"/>
        <end position="27"/>
    </location>
</feature>
<dbReference type="KEGG" id="vg:16797204"/>
<dbReference type="EMBL" id="KC821620">
    <property type="protein sequence ID" value="AGO48569.1"/>
    <property type="molecule type" value="Genomic_DNA"/>
</dbReference>
<keyword evidence="3" id="KW-1185">Reference proteome</keyword>
<proteinExistence type="predicted"/>
<dbReference type="RefSeq" id="YP_008241250.1">
    <property type="nucleotide sequence ID" value="NC_021794.1"/>
</dbReference>
<protein>
    <recommendedName>
        <fullName evidence="4">Transmembrane protein</fullName>
    </recommendedName>
</protein>
<evidence type="ECO:0000313" key="3">
    <source>
        <dbReference type="Proteomes" id="UP000014728"/>
    </source>
</evidence>
<evidence type="ECO:0008006" key="4">
    <source>
        <dbReference type="Google" id="ProtNLM"/>
    </source>
</evidence>